<dbReference type="InterPro" id="IPR010985">
    <property type="entry name" value="Ribbon_hlx_hlx"/>
</dbReference>
<dbReference type="GO" id="GO:0006355">
    <property type="term" value="P:regulation of DNA-templated transcription"/>
    <property type="evidence" value="ECO:0007669"/>
    <property type="project" value="InterPro"/>
</dbReference>
<organism evidence="1 2">
    <name type="scientific">Actinomyces radicidentis</name>
    <dbReference type="NCBI Taxonomy" id="111015"/>
    <lineage>
        <taxon>Bacteria</taxon>
        <taxon>Bacillati</taxon>
        <taxon>Actinomycetota</taxon>
        <taxon>Actinomycetes</taxon>
        <taxon>Actinomycetales</taxon>
        <taxon>Actinomycetaceae</taxon>
        <taxon>Actinomyces</taxon>
    </lineage>
</organism>
<protein>
    <submittedName>
        <fullName evidence="1">Uncharacterized protein</fullName>
    </submittedName>
</protein>
<dbReference type="EMBL" id="CP014228">
    <property type="protein sequence ID" value="AMD87570.1"/>
    <property type="molecule type" value="Genomic_DNA"/>
</dbReference>
<evidence type="ECO:0000313" key="1">
    <source>
        <dbReference type="EMBL" id="AMD87570.1"/>
    </source>
</evidence>
<gene>
    <name evidence="1" type="ORF">AXF14_08215</name>
</gene>
<evidence type="ECO:0000313" key="2">
    <source>
        <dbReference type="Proteomes" id="UP000065220"/>
    </source>
</evidence>
<keyword evidence="2" id="KW-1185">Reference proteome</keyword>
<name>A0A0X8JEW8_ACTRD</name>
<reference evidence="2" key="1">
    <citation type="submission" date="2016-02" db="EMBL/GenBank/DDBJ databases">
        <authorList>
            <person name="Holder M.E."/>
            <person name="Ajami N.J."/>
            <person name="Petrosino J.F."/>
        </authorList>
    </citation>
    <scope>NUCLEOTIDE SEQUENCE [LARGE SCALE GENOMIC DNA]</scope>
    <source>
        <strain evidence="2">CCUG 36733</strain>
    </source>
</reference>
<dbReference type="OrthoDB" id="3710927at2"/>
<dbReference type="Proteomes" id="UP000065220">
    <property type="component" value="Chromosome"/>
</dbReference>
<proteinExistence type="predicted"/>
<sequence>MTTYVGSNGAEFTDADVERWAAQAEAGFADATLEPARAPWRPDDPMETHTVRLPADLWELVEQAAASKSMTVNEYASEVLSRSLRSA</sequence>
<dbReference type="KEGG" id="ard:AXF14_08215"/>
<dbReference type="SUPFAM" id="SSF47598">
    <property type="entry name" value="Ribbon-helix-helix"/>
    <property type="match status" value="1"/>
</dbReference>
<dbReference type="RefSeq" id="WP_067942398.1">
    <property type="nucleotide sequence ID" value="NZ_CAUHMM010000025.1"/>
</dbReference>
<accession>A0A0X8JEW8</accession>
<dbReference type="AlphaFoldDB" id="A0A0X8JEW8"/>